<feature type="domain" description="Type I restriction modification DNA specificity" evidence="9">
    <location>
        <begin position="598"/>
        <end position="719"/>
    </location>
</feature>
<proteinExistence type="inferred from homology"/>
<keyword evidence="3 11" id="KW-0489">Methyltransferase</keyword>
<keyword evidence="12" id="KW-1185">Reference proteome</keyword>
<evidence type="ECO:0000259" key="10">
    <source>
        <dbReference type="Pfam" id="PF02384"/>
    </source>
</evidence>
<dbReference type="GO" id="GO:0003677">
    <property type="term" value="F:DNA binding"/>
    <property type="evidence" value="ECO:0007669"/>
    <property type="project" value="UniProtKB-KW"/>
</dbReference>
<dbReference type="PANTHER" id="PTHR42933:SF3">
    <property type="entry name" value="TYPE I RESTRICTION ENZYME MJAVIII METHYLASE SUBUNIT"/>
    <property type="match status" value="1"/>
</dbReference>
<sequence length="743" mass="81759">MTEPGQGLPLTDIAKLAGVGVSAASNWRKRHADFPRPTVTAGQELFSLIEIARWLDQRRIARNGLRSDETPGTTYGDRFKRNAGVHASVDRPTTLRMNPEASHDTPALLWQIMDQLRGDLDRASAAELVMSLLYLRSTAPALWQEVTEQGNWDDVSRLLRSAPVAGLGTPLPVPDGRGSLGERQWLRVIDLFNRIELEAVNPATLFDALLNSFHRDFGRRGGHFTPRSLVRLLIELLDPRESSTVYDPACGSGELLVAAAQRGAASVSGQALNERSQRMSLFNIALHGGKADVRIGGPQVRGGAFTDRKFDIVLANPPFNLPTPDEARKDTWLFGVPPKRDANFAWLQLAVMSLKPGGHAGVLMPNGALFTGGANADIRRMMVDANIIASIITLPAGLFAYTGIPVSLWLLQRPEPSKLKVPEILFIDATTVRGESDGDGRRVLHPELRSKIIQTYRDWRDLGSSWKHDGSEKFARSVGIADIQQENYILESKRYVGAEITSSTSVTSVEFKSLQRELDDLKSKVEVIQEDIALRISALHDATLERRMSVPLSQICDVQSGPGTVRRTRGHFTATWTRLVLPRNIRLGYLSHEDLDTVNPETTARFAKYALLPGDVVCARSGTLGRHGLVREAEAGWLLGPSCMRLRPSVNGIDSTYLVHYLNSPEAQKWIKERSRGTAIPNISASTMRKLVIPLPPLTMQREIVAAVDAANIHIEQQQRAVAAALRLRDVIFPLTGAAIGDL</sequence>
<keyword evidence="4" id="KW-0808">Transferase</keyword>
<evidence type="ECO:0000313" key="12">
    <source>
        <dbReference type="Proteomes" id="UP000185511"/>
    </source>
</evidence>
<evidence type="ECO:0000256" key="6">
    <source>
        <dbReference type="ARBA" id="ARBA00022747"/>
    </source>
</evidence>
<evidence type="ECO:0000256" key="7">
    <source>
        <dbReference type="ARBA" id="ARBA00023125"/>
    </source>
</evidence>
<dbReference type="InterPro" id="IPR051537">
    <property type="entry name" value="DNA_Adenine_Mtase"/>
</dbReference>
<evidence type="ECO:0000256" key="1">
    <source>
        <dbReference type="ARBA" id="ARBA00010923"/>
    </source>
</evidence>
<dbReference type="EMBL" id="CP016076">
    <property type="protein sequence ID" value="APU15232.1"/>
    <property type="molecule type" value="Genomic_DNA"/>
</dbReference>
<evidence type="ECO:0000256" key="3">
    <source>
        <dbReference type="ARBA" id="ARBA00022603"/>
    </source>
</evidence>
<dbReference type="PROSITE" id="PS00092">
    <property type="entry name" value="N6_MTASE"/>
    <property type="match status" value="1"/>
</dbReference>
<comment type="catalytic activity">
    <reaction evidence="8">
        <text>a 2'-deoxyadenosine in DNA + S-adenosyl-L-methionine = an N(6)-methyl-2'-deoxyadenosine in DNA + S-adenosyl-L-homocysteine + H(+)</text>
        <dbReference type="Rhea" id="RHEA:15197"/>
        <dbReference type="Rhea" id="RHEA-COMP:12418"/>
        <dbReference type="Rhea" id="RHEA-COMP:12419"/>
        <dbReference type="ChEBI" id="CHEBI:15378"/>
        <dbReference type="ChEBI" id="CHEBI:57856"/>
        <dbReference type="ChEBI" id="CHEBI:59789"/>
        <dbReference type="ChEBI" id="CHEBI:90615"/>
        <dbReference type="ChEBI" id="CHEBI:90616"/>
        <dbReference type="EC" id="2.1.1.72"/>
    </reaction>
</comment>
<dbReference type="KEGG" id="acad:UA74_15910"/>
<evidence type="ECO:0000256" key="5">
    <source>
        <dbReference type="ARBA" id="ARBA00022691"/>
    </source>
</evidence>
<dbReference type="Pfam" id="PF01420">
    <property type="entry name" value="Methylase_S"/>
    <property type="match status" value="1"/>
</dbReference>
<dbReference type="InterPro" id="IPR003356">
    <property type="entry name" value="DNA_methylase_A-5"/>
</dbReference>
<dbReference type="RefSeq" id="WP_075764698.1">
    <property type="nucleotide sequence ID" value="NZ_CP016076.1"/>
</dbReference>
<keyword evidence="7" id="KW-0238">DNA-binding</keyword>
<evidence type="ECO:0000256" key="4">
    <source>
        <dbReference type="ARBA" id="ARBA00022679"/>
    </source>
</evidence>
<dbReference type="InterPro" id="IPR029063">
    <property type="entry name" value="SAM-dependent_MTases_sf"/>
</dbReference>
<dbReference type="CDD" id="cd02440">
    <property type="entry name" value="AdoMet_MTases"/>
    <property type="match status" value="1"/>
</dbReference>
<dbReference type="InterPro" id="IPR044946">
    <property type="entry name" value="Restrct_endonuc_typeI_TRD_sf"/>
</dbReference>
<organism evidence="11 12">
    <name type="scientific">Actinoalloteichus fjordicus</name>
    <dbReference type="NCBI Taxonomy" id="1612552"/>
    <lineage>
        <taxon>Bacteria</taxon>
        <taxon>Bacillati</taxon>
        <taxon>Actinomycetota</taxon>
        <taxon>Actinomycetes</taxon>
        <taxon>Pseudonocardiales</taxon>
        <taxon>Pseudonocardiaceae</taxon>
        <taxon>Actinoalloteichus</taxon>
    </lineage>
</organism>
<dbReference type="GO" id="GO:0009007">
    <property type="term" value="F:site-specific DNA-methyltransferase (adenine-specific) activity"/>
    <property type="evidence" value="ECO:0007669"/>
    <property type="project" value="UniProtKB-EC"/>
</dbReference>
<evidence type="ECO:0000256" key="8">
    <source>
        <dbReference type="ARBA" id="ARBA00047942"/>
    </source>
</evidence>
<dbReference type="EC" id="2.1.1.72" evidence="2"/>
<accession>A0AAC9PSQ1</accession>
<gene>
    <name evidence="11" type="ORF">UA74_15910</name>
</gene>
<dbReference type="PANTHER" id="PTHR42933">
    <property type="entry name" value="SLR6095 PROTEIN"/>
    <property type="match status" value="1"/>
</dbReference>
<evidence type="ECO:0000313" key="11">
    <source>
        <dbReference type="EMBL" id="APU15232.1"/>
    </source>
</evidence>
<dbReference type="Pfam" id="PF02384">
    <property type="entry name" value="N6_Mtase"/>
    <property type="match status" value="1"/>
</dbReference>
<dbReference type="GO" id="GO:0008170">
    <property type="term" value="F:N-methyltransferase activity"/>
    <property type="evidence" value="ECO:0007669"/>
    <property type="project" value="InterPro"/>
</dbReference>
<dbReference type="InterPro" id="IPR002052">
    <property type="entry name" value="DNA_methylase_N6_adenine_CS"/>
</dbReference>
<dbReference type="SUPFAM" id="SSF116734">
    <property type="entry name" value="DNA methylase specificity domain"/>
    <property type="match status" value="1"/>
</dbReference>
<dbReference type="GO" id="GO:0009307">
    <property type="term" value="P:DNA restriction-modification system"/>
    <property type="evidence" value="ECO:0007669"/>
    <property type="project" value="UniProtKB-KW"/>
</dbReference>
<dbReference type="InterPro" id="IPR000055">
    <property type="entry name" value="Restrct_endonuc_typeI_TRD"/>
</dbReference>
<evidence type="ECO:0000256" key="2">
    <source>
        <dbReference type="ARBA" id="ARBA00011900"/>
    </source>
</evidence>
<dbReference type="Gene3D" id="3.90.220.20">
    <property type="entry name" value="DNA methylase specificity domains"/>
    <property type="match status" value="1"/>
</dbReference>
<keyword evidence="5" id="KW-0949">S-adenosyl-L-methionine</keyword>
<comment type="similarity">
    <text evidence="1">Belongs to the type-I restriction system S methylase family.</text>
</comment>
<protein>
    <recommendedName>
        <fullName evidence="2">site-specific DNA-methyltransferase (adenine-specific)</fullName>
        <ecNumber evidence="2">2.1.1.72</ecNumber>
    </recommendedName>
</protein>
<name>A0AAC9PSQ1_9PSEU</name>
<dbReference type="GO" id="GO:0032259">
    <property type="term" value="P:methylation"/>
    <property type="evidence" value="ECO:0007669"/>
    <property type="project" value="UniProtKB-KW"/>
</dbReference>
<dbReference type="AlphaFoldDB" id="A0AAC9PSQ1"/>
<reference evidence="12" key="1">
    <citation type="submission" date="2016-06" db="EMBL/GenBank/DDBJ databases">
        <title>Complete genome sequence of Actinoalloteichus fjordicus DSM 46855 (=ADI127-17), type strain of the new species Actinoalloteichus fjordicus.</title>
        <authorList>
            <person name="Ruckert C."/>
            <person name="Nouioui I."/>
            <person name="Willmese J."/>
            <person name="van Wezel G."/>
            <person name="Klenk H.-P."/>
            <person name="Kalinowski J."/>
            <person name="Zotchev S.B."/>
        </authorList>
    </citation>
    <scope>NUCLEOTIDE SEQUENCE [LARGE SCALE GENOMIC DNA]</scope>
    <source>
        <strain evidence="12">ADI127-7</strain>
    </source>
</reference>
<feature type="domain" description="DNA methylase adenine-specific" evidence="10">
    <location>
        <begin position="206"/>
        <end position="500"/>
    </location>
</feature>
<evidence type="ECO:0000259" key="9">
    <source>
        <dbReference type="Pfam" id="PF01420"/>
    </source>
</evidence>
<dbReference type="Proteomes" id="UP000185511">
    <property type="component" value="Chromosome"/>
</dbReference>
<dbReference type="PRINTS" id="PR00507">
    <property type="entry name" value="N12N6MTFRASE"/>
</dbReference>
<dbReference type="SUPFAM" id="SSF53335">
    <property type="entry name" value="S-adenosyl-L-methionine-dependent methyltransferases"/>
    <property type="match status" value="1"/>
</dbReference>
<dbReference type="Gene3D" id="3.40.50.150">
    <property type="entry name" value="Vaccinia Virus protein VP39"/>
    <property type="match status" value="1"/>
</dbReference>
<keyword evidence="6" id="KW-0680">Restriction system</keyword>